<dbReference type="SUPFAM" id="SSF47384">
    <property type="entry name" value="Homodimeric domain of signal transducing histidine kinase"/>
    <property type="match status" value="1"/>
</dbReference>
<dbReference type="Proteomes" id="UP000008631">
    <property type="component" value="Chromosome"/>
</dbReference>
<dbReference type="Pfam" id="PF05231">
    <property type="entry name" value="MASE1"/>
    <property type="match status" value="1"/>
</dbReference>
<evidence type="ECO:0000259" key="15">
    <source>
        <dbReference type="PROSITE" id="PS50109"/>
    </source>
</evidence>
<keyword evidence="6" id="KW-0808">Transferase</keyword>
<dbReference type="STRING" id="575540.Isop_1396"/>
<evidence type="ECO:0000313" key="18">
    <source>
        <dbReference type="Proteomes" id="UP000008631"/>
    </source>
</evidence>
<evidence type="ECO:0000256" key="3">
    <source>
        <dbReference type="ARBA" id="ARBA00012438"/>
    </source>
</evidence>
<feature type="modified residue" description="4-aspartylphosphate" evidence="12">
    <location>
        <position position="974"/>
    </location>
</feature>
<dbReference type="OrthoDB" id="9797243at2"/>
<evidence type="ECO:0000256" key="7">
    <source>
        <dbReference type="ARBA" id="ARBA00022692"/>
    </source>
</evidence>
<feature type="region of interest" description="Disordered" evidence="13">
    <location>
        <begin position="878"/>
        <end position="915"/>
    </location>
</feature>
<evidence type="ECO:0000313" key="17">
    <source>
        <dbReference type="EMBL" id="ADV61981.1"/>
    </source>
</evidence>
<dbReference type="InterPro" id="IPR007895">
    <property type="entry name" value="MASE1"/>
</dbReference>
<feature type="transmembrane region" description="Helical" evidence="14">
    <location>
        <begin position="230"/>
        <end position="251"/>
    </location>
</feature>
<evidence type="ECO:0000259" key="16">
    <source>
        <dbReference type="PROSITE" id="PS50110"/>
    </source>
</evidence>
<keyword evidence="9 14" id="KW-1133">Transmembrane helix</keyword>
<feature type="domain" description="Response regulatory" evidence="16">
    <location>
        <begin position="923"/>
        <end position="1039"/>
    </location>
</feature>
<keyword evidence="7 14" id="KW-0812">Transmembrane</keyword>
<dbReference type="CDD" id="cd16922">
    <property type="entry name" value="HATPase_EvgS-ArcB-TorS-like"/>
    <property type="match status" value="1"/>
</dbReference>
<proteinExistence type="predicted"/>
<dbReference type="SUPFAM" id="SSF52172">
    <property type="entry name" value="CheY-like"/>
    <property type="match status" value="1"/>
</dbReference>
<dbReference type="SMART" id="SM00388">
    <property type="entry name" value="HisKA"/>
    <property type="match status" value="1"/>
</dbReference>
<dbReference type="Pfam" id="PF00512">
    <property type="entry name" value="HisKA"/>
    <property type="match status" value="1"/>
</dbReference>
<dbReference type="PROSITE" id="PS50109">
    <property type="entry name" value="HIS_KIN"/>
    <property type="match status" value="1"/>
</dbReference>
<evidence type="ECO:0000256" key="8">
    <source>
        <dbReference type="ARBA" id="ARBA00022777"/>
    </source>
</evidence>
<dbReference type="Gene3D" id="1.10.287.130">
    <property type="match status" value="1"/>
</dbReference>
<evidence type="ECO:0000256" key="10">
    <source>
        <dbReference type="ARBA" id="ARBA00023012"/>
    </source>
</evidence>
<keyword evidence="18" id="KW-1185">Reference proteome</keyword>
<protein>
    <recommendedName>
        <fullName evidence="3">histidine kinase</fullName>
        <ecNumber evidence="3">2.7.13.3</ecNumber>
    </recommendedName>
</protein>
<keyword evidence="4" id="KW-1003">Cell membrane</keyword>
<dbReference type="InterPro" id="IPR003661">
    <property type="entry name" value="HisK_dim/P_dom"/>
</dbReference>
<dbReference type="eggNOG" id="COG2205">
    <property type="taxonomic scope" value="Bacteria"/>
</dbReference>
<evidence type="ECO:0000256" key="11">
    <source>
        <dbReference type="ARBA" id="ARBA00023136"/>
    </source>
</evidence>
<feature type="domain" description="Histidine kinase" evidence="15">
    <location>
        <begin position="572"/>
        <end position="836"/>
    </location>
</feature>
<dbReference type="PRINTS" id="PR00344">
    <property type="entry name" value="BCTRLSENSOR"/>
</dbReference>
<dbReference type="SMART" id="SM00387">
    <property type="entry name" value="HATPase_c"/>
    <property type="match status" value="1"/>
</dbReference>
<evidence type="ECO:0000256" key="9">
    <source>
        <dbReference type="ARBA" id="ARBA00022989"/>
    </source>
</evidence>
<keyword evidence="11 14" id="KW-0472">Membrane</keyword>
<dbReference type="RefSeq" id="WP_013564269.1">
    <property type="nucleotide sequence ID" value="NC_014962.1"/>
</dbReference>
<keyword evidence="10" id="KW-0902">Two-component regulatory system</keyword>
<dbReference type="Pfam" id="PF02518">
    <property type="entry name" value="HATPase_c"/>
    <property type="match status" value="1"/>
</dbReference>
<dbReference type="InterPro" id="IPR036097">
    <property type="entry name" value="HisK_dim/P_sf"/>
</dbReference>
<dbReference type="GO" id="GO:0005886">
    <property type="term" value="C:plasma membrane"/>
    <property type="evidence" value="ECO:0007669"/>
    <property type="project" value="UniProtKB-SubCell"/>
</dbReference>
<feature type="compositionally biased region" description="Polar residues" evidence="13">
    <location>
        <begin position="719"/>
        <end position="740"/>
    </location>
</feature>
<dbReference type="Gene3D" id="3.40.50.2300">
    <property type="match status" value="1"/>
</dbReference>
<comment type="catalytic activity">
    <reaction evidence="1">
        <text>ATP + protein L-histidine = ADP + protein N-phospho-L-histidine.</text>
        <dbReference type="EC" id="2.7.13.3"/>
    </reaction>
</comment>
<comment type="subcellular location">
    <subcellularLocation>
        <location evidence="2">Cell membrane</location>
        <topology evidence="2">Multi-pass membrane protein</topology>
    </subcellularLocation>
</comment>
<dbReference type="GO" id="GO:0000155">
    <property type="term" value="F:phosphorelay sensor kinase activity"/>
    <property type="evidence" value="ECO:0007669"/>
    <property type="project" value="InterPro"/>
</dbReference>
<dbReference type="InterPro" id="IPR005467">
    <property type="entry name" value="His_kinase_dom"/>
</dbReference>
<dbReference type="KEGG" id="ipa:Isop_1396"/>
<dbReference type="PANTHER" id="PTHR45339">
    <property type="entry name" value="HYBRID SIGNAL TRANSDUCTION HISTIDINE KINASE J"/>
    <property type="match status" value="1"/>
</dbReference>
<dbReference type="CDD" id="cd17546">
    <property type="entry name" value="REC_hyHK_CKI1_RcsC-like"/>
    <property type="match status" value="1"/>
</dbReference>
<evidence type="ECO:0000256" key="13">
    <source>
        <dbReference type="SAM" id="MobiDB-lite"/>
    </source>
</evidence>
<evidence type="ECO:0000256" key="4">
    <source>
        <dbReference type="ARBA" id="ARBA00022475"/>
    </source>
</evidence>
<dbReference type="eggNOG" id="COG3447">
    <property type="taxonomic scope" value="Bacteria"/>
</dbReference>
<organism evidence="17 18">
    <name type="scientific">Isosphaera pallida (strain ATCC 43644 / DSM 9630 / IS1B)</name>
    <dbReference type="NCBI Taxonomy" id="575540"/>
    <lineage>
        <taxon>Bacteria</taxon>
        <taxon>Pseudomonadati</taxon>
        <taxon>Planctomycetota</taxon>
        <taxon>Planctomycetia</taxon>
        <taxon>Isosphaerales</taxon>
        <taxon>Isosphaeraceae</taxon>
        <taxon>Isosphaera</taxon>
    </lineage>
</organism>
<dbReference type="InterPro" id="IPR003594">
    <property type="entry name" value="HATPase_dom"/>
</dbReference>
<dbReference type="SUPFAM" id="SSF55874">
    <property type="entry name" value="ATPase domain of HSP90 chaperone/DNA topoisomerase II/histidine kinase"/>
    <property type="match status" value="1"/>
</dbReference>
<dbReference type="EC" id="2.7.13.3" evidence="3"/>
<keyword evidence="8 17" id="KW-0418">Kinase</keyword>
<dbReference type="CDD" id="cd00082">
    <property type="entry name" value="HisKA"/>
    <property type="match status" value="1"/>
</dbReference>
<evidence type="ECO:0000256" key="12">
    <source>
        <dbReference type="PROSITE-ProRule" id="PRU00169"/>
    </source>
</evidence>
<feature type="compositionally biased region" description="Basic and acidic residues" evidence="13">
    <location>
        <begin position="885"/>
        <end position="897"/>
    </location>
</feature>
<feature type="transmembrane region" description="Helical" evidence="14">
    <location>
        <begin position="198"/>
        <end position="218"/>
    </location>
</feature>
<dbReference type="Gene3D" id="3.30.565.10">
    <property type="entry name" value="Histidine kinase-like ATPase, C-terminal domain"/>
    <property type="match status" value="1"/>
</dbReference>
<dbReference type="eggNOG" id="COG0784">
    <property type="taxonomic scope" value="Bacteria"/>
</dbReference>
<dbReference type="EMBL" id="CP002353">
    <property type="protein sequence ID" value="ADV61981.1"/>
    <property type="molecule type" value="Genomic_DNA"/>
</dbReference>
<feature type="transmembrane region" description="Helical" evidence="14">
    <location>
        <begin position="43"/>
        <end position="63"/>
    </location>
</feature>
<dbReference type="InterPro" id="IPR004358">
    <property type="entry name" value="Sig_transdc_His_kin-like_C"/>
</dbReference>
<evidence type="ECO:0000256" key="6">
    <source>
        <dbReference type="ARBA" id="ARBA00022679"/>
    </source>
</evidence>
<dbReference type="InParanoid" id="E8QXE0"/>
<dbReference type="HOGENOM" id="CLU_290834_0_0_0"/>
<keyword evidence="5 12" id="KW-0597">Phosphoprotein</keyword>
<accession>E8QXE0</accession>
<gene>
    <name evidence="17" type="ordered locus">Isop_1396</name>
</gene>
<dbReference type="InterPro" id="IPR011006">
    <property type="entry name" value="CheY-like_superfamily"/>
</dbReference>
<feature type="transmembrane region" description="Helical" evidence="14">
    <location>
        <begin position="93"/>
        <end position="110"/>
    </location>
</feature>
<feature type="region of interest" description="Disordered" evidence="13">
    <location>
        <begin position="718"/>
        <end position="740"/>
    </location>
</feature>
<dbReference type="AlphaFoldDB" id="E8QXE0"/>
<evidence type="ECO:0000256" key="1">
    <source>
        <dbReference type="ARBA" id="ARBA00000085"/>
    </source>
</evidence>
<dbReference type="SMART" id="SM00448">
    <property type="entry name" value="REC"/>
    <property type="match status" value="1"/>
</dbReference>
<evidence type="ECO:0000256" key="5">
    <source>
        <dbReference type="ARBA" id="ARBA00022553"/>
    </source>
</evidence>
<feature type="transmembrane region" description="Helical" evidence="14">
    <location>
        <begin position="157"/>
        <end position="178"/>
    </location>
</feature>
<evidence type="ECO:0000256" key="2">
    <source>
        <dbReference type="ARBA" id="ARBA00004651"/>
    </source>
</evidence>
<dbReference type="InterPro" id="IPR001789">
    <property type="entry name" value="Sig_transdc_resp-reg_receiver"/>
</dbReference>
<dbReference type="PANTHER" id="PTHR45339:SF1">
    <property type="entry name" value="HYBRID SIGNAL TRANSDUCTION HISTIDINE KINASE J"/>
    <property type="match status" value="1"/>
</dbReference>
<dbReference type="FunFam" id="1.10.287.130:FF:000001">
    <property type="entry name" value="Two-component sensor histidine kinase"/>
    <property type="match status" value="1"/>
</dbReference>
<name>E8QXE0_ISOPI</name>
<reference evidence="17 18" key="2">
    <citation type="journal article" date="2011" name="Stand. Genomic Sci.">
        <title>Complete genome sequence of Isosphaera pallida type strain (IS1B).</title>
        <authorList>
            <consortium name="US DOE Joint Genome Institute (JGI-PGF)"/>
            <person name="Goker M."/>
            <person name="Cleland D."/>
            <person name="Saunders E."/>
            <person name="Lapidus A."/>
            <person name="Nolan M."/>
            <person name="Lucas S."/>
            <person name="Hammon N."/>
            <person name="Deshpande S."/>
            <person name="Cheng J.F."/>
            <person name="Tapia R."/>
            <person name="Han C."/>
            <person name="Goodwin L."/>
            <person name="Pitluck S."/>
            <person name="Liolios K."/>
            <person name="Pagani I."/>
            <person name="Ivanova N."/>
            <person name="Mavromatis K."/>
            <person name="Pati A."/>
            <person name="Chen A."/>
            <person name="Palaniappan K."/>
            <person name="Land M."/>
            <person name="Hauser L."/>
            <person name="Chang Y.J."/>
            <person name="Jeffries C.D."/>
            <person name="Detter J.C."/>
            <person name="Beck B."/>
            <person name="Woyke T."/>
            <person name="Bristow J."/>
            <person name="Eisen J.A."/>
            <person name="Markowitz V."/>
            <person name="Hugenholtz P."/>
            <person name="Kyrpides N.C."/>
            <person name="Klenk H.P."/>
        </authorList>
    </citation>
    <scope>NUCLEOTIDE SEQUENCE [LARGE SCALE GENOMIC DNA]</scope>
    <source>
        <strain evidence="18">ATCC 43644 / DSM 9630 / IS1B</strain>
    </source>
</reference>
<dbReference type="InterPro" id="IPR036890">
    <property type="entry name" value="HATPase_C_sf"/>
</dbReference>
<feature type="transmembrane region" description="Helical" evidence="14">
    <location>
        <begin position="69"/>
        <end position="86"/>
    </location>
</feature>
<sequence length="1051" mass="117240">MNTTNESKSEPPRRLAWIRLSRRCPAASWTTPPRSWAGDFARIAVLALGYFAVSWMAQVVNAFPNYPSFLWPAAGVALSALLVWGVRVWPGILIGNILASWSFHVTRLAPFPIDSADLPFGLIAWFGLGATVQALFGWFLITCFAAPPTSRWRERRFLWTLLICGPISCLVNSIWSPVGTEFVNGWPTFLETLAQRILIWWMGDSVGLLLVTPGLVLAAYDNDPRQRRGLLWCPLLVLLVISVFLAAMTSFERTQRHQFLELESEHLASRLANHVRELEHLFGSLVTEIARQPRIDQEALDALGQKWFASSHDVARFAWFANDEESNAEAGSILFFDHSRMNNSSRWRMWVIKSDPRIEAIRRQPPDGERTLWFSGNDPRSAQGFNRQYGMWLIQPVFNARNQTLRGWCVVELNPERFIERFLNLPEMDPETRFQVRLLDLGVATIGAPASPSDASVLFVRERSGRDSLLVAVQPTPETFTFADRVWRLEIRPLTAAVADQFSSTVLLLSMAGLGVAISLQMGFILLIGRTRTTRDLIFRRTRALKHALAEAERATRKANADQRAKSAFLANMSHEIRTPLTAILGYARILRDQAIMQGSDSISRDSIRSILRNGDHLLRLINDILDLSKLEANSVRVEPLPTSPLEIVKEVLVSHARSAFSKNLSLSARTATSIPAQILVDPTRLRQILHNLVSNAVKFTEQGEIEVILGVETHEESSSIAPSTPFPNSNDSSTGTTSFMRNVPGRDPTPTLMGSSQRNLVIAVRDTGAGIDPADQAVLFQPFQQGRRLAGQTNEGTGLGLSISRRLARLMGGDLTVTGSPGFGSTFELRIPLDLATLPASLEKLGWIQLPQSLIPRQTSQRSAVLDFSSLASPSSAPVALAKTKPDHDSAPKRDSQNQPPPDPKLEYSLPSGSSTLFQGRRVLLVEDTPDNRRVISYSLKRLGLAVETAENGELGVERVLAEPEGFDLVLMDISMPVMDGRQAVKILRERKFTLPIVALTAHALEEERERCLREGFDEYLAKPFSSRDLKTILERVWTKREERVFKSRV</sequence>
<feature type="transmembrane region" description="Helical" evidence="14">
    <location>
        <begin position="122"/>
        <end position="145"/>
    </location>
</feature>
<reference key="1">
    <citation type="submission" date="2010-11" db="EMBL/GenBank/DDBJ databases">
        <title>The complete sequence of chromosome of Isophaera pallida ATCC 43644.</title>
        <authorList>
            <consortium name="US DOE Joint Genome Institute (JGI-PGF)"/>
            <person name="Lucas S."/>
            <person name="Copeland A."/>
            <person name="Lapidus A."/>
            <person name="Bruce D."/>
            <person name="Goodwin L."/>
            <person name="Pitluck S."/>
            <person name="Kyrpides N."/>
            <person name="Mavromatis K."/>
            <person name="Pagani I."/>
            <person name="Ivanova N."/>
            <person name="Saunders E."/>
            <person name="Brettin T."/>
            <person name="Detter J.C."/>
            <person name="Han C."/>
            <person name="Tapia R."/>
            <person name="Land M."/>
            <person name="Hauser L."/>
            <person name="Markowitz V."/>
            <person name="Cheng J.-F."/>
            <person name="Hugenholtz P."/>
            <person name="Woyke T."/>
            <person name="Wu D."/>
            <person name="Eisen J.A."/>
        </authorList>
    </citation>
    <scope>NUCLEOTIDE SEQUENCE</scope>
    <source>
        <strain>ATCC 43644</strain>
    </source>
</reference>
<dbReference type="PROSITE" id="PS50110">
    <property type="entry name" value="RESPONSE_REGULATORY"/>
    <property type="match status" value="1"/>
</dbReference>
<evidence type="ECO:0000256" key="14">
    <source>
        <dbReference type="SAM" id="Phobius"/>
    </source>
</evidence>
<dbReference type="Pfam" id="PF00072">
    <property type="entry name" value="Response_reg"/>
    <property type="match status" value="1"/>
</dbReference>